<dbReference type="Gene3D" id="2.40.160.20">
    <property type="match status" value="1"/>
</dbReference>
<dbReference type="AlphaFoldDB" id="A0A5B2VE92"/>
<gene>
    <name evidence="3" type="ORF">F0L46_13355</name>
</gene>
<dbReference type="RefSeq" id="WP_149818314.1">
    <property type="nucleotide sequence ID" value="NZ_VUOA01000023.1"/>
</dbReference>
<reference evidence="3 4" key="2">
    <citation type="submission" date="2019-09" db="EMBL/GenBank/DDBJ databases">
        <authorList>
            <person name="Jin C."/>
        </authorList>
    </citation>
    <scope>NUCLEOTIDE SEQUENCE [LARGE SCALE GENOMIC DNA]</scope>
    <source>
        <strain evidence="3 4">BN140002</strain>
    </source>
</reference>
<comment type="similarity">
    <text evidence="1">Belongs to the Omp25/RopB family.</text>
</comment>
<dbReference type="PANTHER" id="PTHR34001:SF3">
    <property type="entry name" value="BLL7405 PROTEIN"/>
    <property type="match status" value="1"/>
</dbReference>
<dbReference type="InterPro" id="IPR011250">
    <property type="entry name" value="OMP/PagP_B-barrel"/>
</dbReference>
<comment type="caution">
    <text evidence="3">The sequence shown here is derived from an EMBL/GenBank/DDBJ whole genome shotgun (WGS) entry which is preliminary data.</text>
</comment>
<keyword evidence="2" id="KW-0732">Signal</keyword>
<dbReference type="InterPro" id="IPR051692">
    <property type="entry name" value="OMP-like"/>
</dbReference>
<evidence type="ECO:0000256" key="2">
    <source>
        <dbReference type="SAM" id="SignalP"/>
    </source>
</evidence>
<feature type="signal peptide" evidence="2">
    <location>
        <begin position="1"/>
        <end position="19"/>
    </location>
</feature>
<organism evidence="3 4">
    <name type="scientific">Salinarimonas soli</name>
    <dbReference type="NCBI Taxonomy" id="1638099"/>
    <lineage>
        <taxon>Bacteria</taxon>
        <taxon>Pseudomonadati</taxon>
        <taxon>Pseudomonadota</taxon>
        <taxon>Alphaproteobacteria</taxon>
        <taxon>Hyphomicrobiales</taxon>
        <taxon>Salinarimonadaceae</taxon>
        <taxon>Salinarimonas</taxon>
    </lineage>
</organism>
<evidence type="ECO:0000256" key="1">
    <source>
        <dbReference type="ARBA" id="ARBA00038306"/>
    </source>
</evidence>
<proteinExistence type="inferred from homology"/>
<evidence type="ECO:0000313" key="3">
    <source>
        <dbReference type="EMBL" id="KAA2236750.1"/>
    </source>
</evidence>
<keyword evidence="4" id="KW-1185">Reference proteome</keyword>
<dbReference type="OrthoDB" id="8001404at2"/>
<dbReference type="EMBL" id="VUOA01000023">
    <property type="protein sequence ID" value="KAA2236750.1"/>
    <property type="molecule type" value="Genomic_DNA"/>
</dbReference>
<dbReference type="Proteomes" id="UP000323142">
    <property type="component" value="Unassembled WGS sequence"/>
</dbReference>
<name>A0A5B2VE92_9HYPH</name>
<dbReference type="SUPFAM" id="SSF56925">
    <property type="entry name" value="OMPA-like"/>
    <property type="match status" value="1"/>
</dbReference>
<sequence length="278" mass="29603">MRILSIAVLAAGLSSPVLAADLDYAPLRGTQYGSAPASVENWEGGYAGGFAGYTQTNYAFTGTTANLLYPFFRESYLETEHQVTRLLEPGAAAANAMSFGAFAGYNVQFDEIVMGVEVDYTRTRSTLYGSGTDAIGRRYATKDGYNNDVYVAGRASAELREFATLRGRAGYTMGAFMPFVSLGLAVGQAKVTRAASATWLGTDADPLSSPILPDFYGAYSNSNAKTAWSLGVATGLGVDVALSRNAFLRTEWQYVRFTDFDGVAASINTVRAGAGLKF</sequence>
<protein>
    <submittedName>
        <fullName evidence="3">Porin family protein</fullName>
    </submittedName>
</protein>
<evidence type="ECO:0000313" key="4">
    <source>
        <dbReference type="Proteomes" id="UP000323142"/>
    </source>
</evidence>
<feature type="chain" id="PRO_5022913580" evidence="2">
    <location>
        <begin position="20"/>
        <end position="278"/>
    </location>
</feature>
<accession>A0A5B2VE92</accession>
<reference evidence="3 4" key="1">
    <citation type="submission" date="2019-09" db="EMBL/GenBank/DDBJ databases">
        <title>Salinarimonas rosea gen. nov., sp. nov., a new member of the a-2 subgroup of the Proteobacteria.</title>
        <authorList>
            <person name="Liu J."/>
        </authorList>
    </citation>
    <scope>NUCLEOTIDE SEQUENCE [LARGE SCALE GENOMIC DNA]</scope>
    <source>
        <strain evidence="3 4">BN140002</strain>
    </source>
</reference>
<dbReference type="PANTHER" id="PTHR34001">
    <property type="entry name" value="BLL7405 PROTEIN"/>
    <property type="match status" value="1"/>
</dbReference>